<name>A0A327L4S0_9BRAD</name>
<dbReference type="EMBL" id="NPEX01000016">
    <property type="protein sequence ID" value="RAI45417.1"/>
    <property type="molecule type" value="Genomic_DNA"/>
</dbReference>
<keyword evidence="2" id="KW-1185">Reference proteome</keyword>
<sequence>MRHAIDTICSAQFDVVAAVMGRLLPRSRRTIVAIRGSVRPLTQPCGGMPERGGEDRVGLYCFQHRRDCITATRMLAVGLALLTGTAAASAQTIISREVSNEPVETLITRGPDGITVTRRPLQTMAPPVVSTTPVFPTYGPSGETYVQSWTPAPAWTPAYAASPGYVTVAPSAPIGGTVDVRPYAPAPVATETTSTVVVEESVDDPVPPPVRTVRRGTPPIMARAVEPEPTRTTRSSRTVARRVTTEPLALAPAQRAVVYRTLGQQQSYDPALLERVTPTYAQPYGASAWAPGYSGYAAAPEPRPVTWTVGSVVPEAVTLAPVPSRVVAQVPQARGYGYAVVNGRVLLVEPTTGTVVADVTR</sequence>
<protein>
    <recommendedName>
        <fullName evidence="3">DUF1236 domain-containing protein</fullName>
    </recommendedName>
</protein>
<dbReference type="Pfam" id="PF06823">
    <property type="entry name" value="DUF1236"/>
    <property type="match status" value="1"/>
</dbReference>
<dbReference type="OrthoDB" id="102964at2"/>
<evidence type="ECO:0000313" key="1">
    <source>
        <dbReference type="EMBL" id="RAI45417.1"/>
    </source>
</evidence>
<dbReference type="Proteomes" id="UP000249130">
    <property type="component" value="Unassembled WGS sequence"/>
</dbReference>
<dbReference type="InterPro" id="IPR009642">
    <property type="entry name" value="DUF1236"/>
</dbReference>
<reference evidence="1 2" key="1">
    <citation type="submission" date="2017-07" db="EMBL/GenBank/DDBJ databases">
        <title>Draft Genome Sequences of Select Purple Nonsulfur Bacteria.</title>
        <authorList>
            <person name="Lasarre B."/>
            <person name="Mckinlay J.B."/>
        </authorList>
    </citation>
    <scope>NUCLEOTIDE SEQUENCE [LARGE SCALE GENOMIC DNA]</scope>
    <source>
        <strain evidence="1 2">DSM 5909</strain>
    </source>
</reference>
<gene>
    <name evidence="1" type="ORF">CH341_04030</name>
</gene>
<organism evidence="1 2">
    <name type="scientific">Rhodoplanes roseus</name>
    <dbReference type="NCBI Taxonomy" id="29409"/>
    <lineage>
        <taxon>Bacteria</taxon>
        <taxon>Pseudomonadati</taxon>
        <taxon>Pseudomonadota</taxon>
        <taxon>Alphaproteobacteria</taxon>
        <taxon>Hyphomicrobiales</taxon>
        <taxon>Nitrobacteraceae</taxon>
        <taxon>Rhodoplanes</taxon>
    </lineage>
</organism>
<evidence type="ECO:0008006" key="3">
    <source>
        <dbReference type="Google" id="ProtNLM"/>
    </source>
</evidence>
<proteinExistence type="predicted"/>
<dbReference type="AlphaFoldDB" id="A0A327L4S0"/>
<evidence type="ECO:0000313" key="2">
    <source>
        <dbReference type="Proteomes" id="UP000249130"/>
    </source>
</evidence>
<accession>A0A327L4S0</accession>
<dbReference type="Gene3D" id="3.10.450.160">
    <property type="entry name" value="inner membrane protein cigr"/>
    <property type="match status" value="1"/>
</dbReference>
<comment type="caution">
    <text evidence="1">The sequence shown here is derived from an EMBL/GenBank/DDBJ whole genome shotgun (WGS) entry which is preliminary data.</text>
</comment>